<sequence length="535" mass="61004">MNRPNYKAVLVDDEPIILRSLEAAIPWRELGIDIAGQARNGEEALKLFREAKPDIVVSDIRMPSIDGIALMGEVMKSRPNLIFIVISGYGEFDYAREAIRQGAFDYLLKPIDHDELTEMIRKAVRRLDKDRQAKEETEKLMHSVQALSLLARERMFAELIEGNQRPLQHLRWLESGMLEQPYYMAVVRLDHYSAMNKQWTPEEKRLWLFAVRNILEEWSATHDGLAAFPFHSGEWIVLFPDAAAAAKRQLGEDIVYLIKRYSKLSCSVGISRGVQGIDRLNDAYQSACAAFYQRFYSGQEGAFLDEGPATPGHDGDGDGGSRPRLKRFEQSLIECIRTLDIPRTHAVLDEMRTELEAMAAPKELVRRFIVEMAVVARREFEHLNLKIEHSADDLLQRLEDASTFRMAIGELGGALAGWIEEVVAGNRHEDAAAAIEKARNYIDNRYHNDLGIDEVSEFVGLSAGHFCTLFKQITGYTFLEYVTHCRMEKAKYILKNTDVKVYQLAPLVGYQDPKYFTQVFKKITGMTPTEYRENA</sequence>
<gene>
    <name evidence="11" type="ORF">ACFSW5_25280</name>
</gene>
<dbReference type="Pfam" id="PF12833">
    <property type="entry name" value="HTH_18"/>
    <property type="match status" value="1"/>
</dbReference>
<dbReference type="PANTHER" id="PTHR42713">
    <property type="entry name" value="HISTIDINE KINASE-RELATED"/>
    <property type="match status" value="1"/>
</dbReference>
<dbReference type="SUPFAM" id="SSF55073">
    <property type="entry name" value="Nucleotide cyclase"/>
    <property type="match status" value="1"/>
</dbReference>
<evidence type="ECO:0000256" key="7">
    <source>
        <dbReference type="ARBA" id="ARBA00023163"/>
    </source>
</evidence>
<accession>A0ABW5R500</accession>
<dbReference type="PRINTS" id="PR00032">
    <property type="entry name" value="HTHARAC"/>
</dbReference>
<evidence type="ECO:0000256" key="1">
    <source>
        <dbReference type="ARBA" id="ARBA00004496"/>
    </source>
</evidence>
<dbReference type="SUPFAM" id="SSF52172">
    <property type="entry name" value="CheY-like"/>
    <property type="match status" value="1"/>
</dbReference>
<evidence type="ECO:0000259" key="9">
    <source>
        <dbReference type="PROSITE" id="PS01124"/>
    </source>
</evidence>
<evidence type="ECO:0000256" key="6">
    <source>
        <dbReference type="ARBA" id="ARBA00023125"/>
    </source>
</evidence>
<comment type="caution">
    <text evidence="11">The sequence shown here is derived from an EMBL/GenBank/DDBJ whole genome shotgun (WGS) entry which is preliminary data.</text>
</comment>
<dbReference type="Gene3D" id="1.10.10.60">
    <property type="entry name" value="Homeodomain-like"/>
    <property type="match status" value="2"/>
</dbReference>
<dbReference type="InterPro" id="IPR051552">
    <property type="entry name" value="HptR"/>
</dbReference>
<keyword evidence="2" id="KW-0963">Cytoplasm</keyword>
<dbReference type="Pfam" id="PF00072">
    <property type="entry name" value="Response_reg"/>
    <property type="match status" value="1"/>
</dbReference>
<feature type="modified residue" description="4-aspartylphosphate" evidence="8">
    <location>
        <position position="59"/>
    </location>
</feature>
<feature type="domain" description="Response regulatory" evidence="10">
    <location>
        <begin position="7"/>
        <end position="124"/>
    </location>
</feature>
<dbReference type="PROSITE" id="PS50110">
    <property type="entry name" value="RESPONSE_REGULATORY"/>
    <property type="match status" value="1"/>
</dbReference>
<dbReference type="InterPro" id="IPR009057">
    <property type="entry name" value="Homeodomain-like_sf"/>
</dbReference>
<dbReference type="SMART" id="SM00448">
    <property type="entry name" value="REC"/>
    <property type="match status" value="1"/>
</dbReference>
<dbReference type="InterPro" id="IPR011006">
    <property type="entry name" value="CheY-like_superfamily"/>
</dbReference>
<dbReference type="InterPro" id="IPR020449">
    <property type="entry name" value="Tscrpt_reg_AraC-type_HTH"/>
</dbReference>
<keyword evidence="5" id="KW-0805">Transcription regulation</keyword>
<dbReference type="InterPro" id="IPR029787">
    <property type="entry name" value="Nucleotide_cyclase"/>
</dbReference>
<evidence type="ECO:0000256" key="2">
    <source>
        <dbReference type="ARBA" id="ARBA00022490"/>
    </source>
</evidence>
<dbReference type="EMBL" id="JBHUMY010000043">
    <property type="protein sequence ID" value="MFD2663557.1"/>
    <property type="molecule type" value="Genomic_DNA"/>
</dbReference>
<evidence type="ECO:0000313" key="12">
    <source>
        <dbReference type="Proteomes" id="UP001597493"/>
    </source>
</evidence>
<dbReference type="InterPro" id="IPR041522">
    <property type="entry name" value="CdaR_GGDEF"/>
</dbReference>
<dbReference type="Pfam" id="PF17853">
    <property type="entry name" value="GGDEF_2"/>
    <property type="match status" value="1"/>
</dbReference>
<evidence type="ECO:0000256" key="8">
    <source>
        <dbReference type="PROSITE-ProRule" id="PRU00169"/>
    </source>
</evidence>
<dbReference type="Proteomes" id="UP001597493">
    <property type="component" value="Unassembled WGS sequence"/>
</dbReference>
<name>A0ABW5R500_9BACL</name>
<keyword evidence="3 8" id="KW-0597">Phosphoprotein</keyword>
<evidence type="ECO:0000256" key="4">
    <source>
        <dbReference type="ARBA" id="ARBA00023012"/>
    </source>
</evidence>
<evidence type="ECO:0000256" key="3">
    <source>
        <dbReference type="ARBA" id="ARBA00022553"/>
    </source>
</evidence>
<keyword evidence="7" id="KW-0804">Transcription</keyword>
<dbReference type="RefSeq" id="WP_379279798.1">
    <property type="nucleotide sequence ID" value="NZ_JBHUGT010000011.1"/>
</dbReference>
<keyword evidence="6" id="KW-0238">DNA-binding</keyword>
<comment type="subcellular location">
    <subcellularLocation>
        <location evidence="1">Cytoplasm</location>
    </subcellularLocation>
</comment>
<keyword evidence="4" id="KW-0902">Two-component regulatory system</keyword>
<dbReference type="CDD" id="cd17536">
    <property type="entry name" value="REC_YesN-like"/>
    <property type="match status" value="1"/>
</dbReference>
<keyword evidence="12" id="KW-1185">Reference proteome</keyword>
<evidence type="ECO:0000256" key="5">
    <source>
        <dbReference type="ARBA" id="ARBA00023015"/>
    </source>
</evidence>
<evidence type="ECO:0000259" key="10">
    <source>
        <dbReference type="PROSITE" id="PS50110"/>
    </source>
</evidence>
<organism evidence="11 12">
    <name type="scientific">Paenibacillus thailandensis</name>
    <dbReference type="NCBI Taxonomy" id="393250"/>
    <lineage>
        <taxon>Bacteria</taxon>
        <taxon>Bacillati</taxon>
        <taxon>Bacillota</taxon>
        <taxon>Bacilli</taxon>
        <taxon>Bacillales</taxon>
        <taxon>Paenibacillaceae</taxon>
        <taxon>Paenibacillus</taxon>
    </lineage>
</organism>
<feature type="domain" description="HTH araC/xylS-type" evidence="9">
    <location>
        <begin position="436"/>
        <end position="534"/>
    </location>
</feature>
<dbReference type="InterPro" id="IPR001789">
    <property type="entry name" value="Sig_transdc_resp-reg_receiver"/>
</dbReference>
<evidence type="ECO:0000313" key="11">
    <source>
        <dbReference type="EMBL" id="MFD2663557.1"/>
    </source>
</evidence>
<reference evidence="12" key="1">
    <citation type="journal article" date="2019" name="Int. J. Syst. Evol. Microbiol.">
        <title>The Global Catalogue of Microorganisms (GCM) 10K type strain sequencing project: providing services to taxonomists for standard genome sequencing and annotation.</title>
        <authorList>
            <consortium name="The Broad Institute Genomics Platform"/>
            <consortium name="The Broad Institute Genome Sequencing Center for Infectious Disease"/>
            <person name="Wu L."/>
            <person name="Ma J."/>
        </authorList>
    </citation>
    <scope>NUCLEOTIDE SEQUENCE [LARGE SCALE GENOMIC DNA]</scope>
    <source>
        <strain evidence="12">TISTR 1827</strain>
    </source>
</reference>
<dbReference type="InterPro" id="IPR018060">
    <property type="entry name" value="HTH_AraC"/>
</dbReference>
<dbReference type="PROSITE" id="PS01124">
    <property type="entry name" value="HTH_ARAC_FAMILY_2"/>
    <property type="match status" value="1"/>
</dbReference>
<dbReference type="SMART" id="SM00342">
    <property type="entry name" value="HTH_ARAC"/>
    <property type="match status" value="1"/>
</dbReference>
<dbReference type="Gene3D" id="3.40.50.2300">
    <property type="match status" value="1"/>
</dbReference>
<dbReference type="SUPFAM" id="SSF46689">
    <property type="entry name" value="Homeodomain-like"/>
    <property type="match status" value="2"/>
</dbReference>
<dbReference type="PANTHER" id="PTHR42713:SF3">
    <property type="entry name" value="TRANSCRIPTIONAL REGULATORY PROTEIN HPTR"/>
    <property type="match status" value="1"/>
</dbReference>
<proteinExistence type="predicted"/>
<protein>
    <submittedName>
        <fullName evidence="11">Response regulator</fullName>
    </submittedName>
</protein>